<sequence>MSSNYAQISATTLLKQQAGKVKGIFISAASATPTIAIYDAQTASTSIKVIDTFTPVSATNYNFLDGITTENGIYVVIGGTVSCTIYYE</sequence>
<name>A0A6J5T849_9CAUD</name>
<gene>
    <name evidence="1" type="ORF">UFOVP24_27</name>
</gene>
<proteinExistence type="predicted"/>
<organism evidence="1">
    <name type="scientific">uncultured Caudovirales phage</name>
    <dbReference type="NCBI Taxonomy" id="2100421"/>
    <lineage>
        <taxon>Viruses</taxon>
        <taxon>Duplodnaviria</taxon>
        <taxon>Heunggongvirae</taxon>
        <taxon>Uroviricota</taxon>
        <taxon>Caudoviricetes</taxon>
        <taxon>Peduoviridae</taxon>
        <taxon>Maltschvirus</taxon>
        <taxon>Maltschvirus maltsch</taxon>
    </lineage>
</organism>
<dbReference type="EMBL" id="LR797817">
    <property type="protein sequence ID" value="CAB4240963.1"/>
    <property type="molecule type" value="Genomic_DNA"/>
</dbReference>
<accession>A0A6J5T849</accession>
<evidence type="ECO:0000313" key="1">
    <source>
        <dbReference type="EMBL" id="CAB4240963.1"/>
    </source>
</evidence>
<reference evidence="1" key="1">
    <citation type="submission" date="2020-05" db="EMBL/GenBank/DDBJ databases">
        <authorList>
            <person name="Chiriac C."/>
            <person name="Salcher M."/>
            <person name="Ghai R."/>
            <person name="Kavagutti S V."/>
        </authorList>
    </citation>
    <scope>NUCLEOTIDE SEQUENCE</scope>
</reference>
<protein>
    <submittedName>
        <fullName evidence="1">Uncharacterized protein</fullName>
    </submittedName>
</protein>